<evidence type="ECO:0000256" key="1">
    <source>
        <dbReference type="SAM" id="MobiDB-lite"/>
    </source>
</evidence>
<dbReference type="AlphaFoldDB" id="A0A3D8S9C0"/>
<dbReference type="Gene3D" id="2.80.10.50">
    <property type="match status" value="1"/>
</dbReference>
<dbReference type="EMBL" id="PDLN01000006">
    <property type="protein sequence ID" value="RDW82952.1"/>
    <property type="molecule type" value="Genomic_DNA"/>
</dbReference>
<dbReference type="CDD" id="cd00161">
    <property type="entry name" value="beta-trefoil_Ricin-like"/>
    <property type="match status" value="1"/>
</dbReference>
<organism evidence="3 4">
    <name type="scientific">Coleophoma crateriformis</name>
    <dbReference type="NCBI Taxonomy" id="565419"/>
    <lineage>
        <taxon>Eukaryota</taxon>
        <taxon>Fungi</taxon>
        <taxon>Dikarya</taxon>
        <taxon>Ascomycota</taxon>
        <taxon>Pezizomycotina</taxon>
        <taxon>Leotiomycetes</taxon>
        <taxon>Helotiales</taxon>
        <taxon>Dermateaceae</taxon>
        <taxon>Coleophoma</taxon>
    </lineage>
</organism>
<keyword evidence="2" id="KW-0472">Membrane</keyword>
<evidence type="ECO:0000256" key="2">
    <source>
        <dbReference type="SAM" id="Phobius"/>
    </source>
</evidence>
<name>A0A3D8S9C0_9HELO</name>
<proteinExistence type="predicted"/>
<protein>
    <submittedName>
        <fullName evidence="3">Uncharacterized protein</fullName>
    </submittedName>
</protein>
<evidence type="ECO:0000313" key="4">
    <source>
        <dbReference type="Proteomes" id="UP000256328"/>
    </source>
</evidence>
<feature type="transmembrane region" description="Helical" evidence="2">
    <location>
        <begin position="203"/>
        <end position="228"/>
    </location>
</feature>
<feature type="compositionally biased region" description="Low complexity" evidence="1">
    <location>
        <begin position="180"/>
        <end position="196"/>
    </location>
</feature>
<reference evidence="3 4" key="1">
    <citation type="journal article" date="2018" name="IMA Fungus">
        <title>IMA Genome-F 9: Draft genome sequence of Annulohypoxylon stygium, Aspergillus mulundensis, Berkeleyomyces basicola (syn. Thielaviopsis basicola), Ceratocystis smalleyi, two Cercospora beticola strains, Coleophoma cylindrospora, Fusarium fracticaudum, Phialophora cf. hyalina, and Morchella septimelata.</title>
        <authorList>
            <person name="Wingfield B.D."/>
            <person name="Bills G.F."/>
            <person name="Dong Y."/>
            <person name="Huang W."/>
            <person name="Nel W.J."/>
            <person name="Swalarsk-Parry B.S."/>
            <person name="Vaghefi N."/>
            <person name="Wilken P.M."/>
            <person name="An Z."/>
            <person name="de Beer Z.W."/>
            <person name="De Vos L."/>
            <person name="Chen L."/>
            <person name="Duong T.A."/>
            <person name="Gao Y."/>
            <person name="Hammerbacher A."/>
            <person name="Kikkert J.R."/>
            <person name="Li Y."/>
            <person name="Li H."/>
            <person name="Li K."/>
            <person name="Li Q."/>
            <person name="Liu X."/>
            <person name="Ma X."/>
            <person name="Naidoo K."/>
            <person name="Pethybridge S.J."/>
            <person name="Sun J."/>
            <person name="Steenkamp E.T."/>
            <person name="van der Nest M.A."/>
            <person name="van Wyk S."/>
            <person name="Wingfield M.J."/>
            <person name="Xiong C."/>
            <person name="Yue Q."/>
            <person name="Zhang X."/>
        </authorList>
    </citation>
    <scope>NUCLEOTIDE SEQUENCE [LARGE SCALE GENOMIC DNA]</scope>
    <source>
        <strain evidence="3 4">BP5796</strain>
    </source>
</reference>
<evidence type="ECO:0000313" key="3">
    <source>
        <dbReference type="EMBL" id="RDW82952.1"/>
    </source>
</evidence>
<accession>A0A3D8S9C0</accession>
<dbReference type="OrthoDB" id="4158815at2759"/>
<comment type="caution">
    <text evidence="3">The sequence shown here is derived from an EMBL/GenBank/DDBJ whole genome shotgun (WGS) entry which is preliminary data.</text>
</comment>
<keyword evidence="2" id="KW-1133">Transmembrane helix</keyword>
<gene>
    <name evidence="3" type="ORF">BP5796_04443</name>
</gene>
<dbReference type="InterPro" id="IPR035992">
    <property type="entry name" value="Ricin_B-like_lectins"/>
</dbReference>
<keyword evidence="4" id="KW-1185">Reference proteome</keyword>
<keyword evidence="2" id="KW-0812">Transmembrane</keyword>
<sequence>MSNFHTNKWYQILVALPSKADQSMVGSVLNSRGGTGQVYFNSTNITAPEQQWQIFPYNSSYYVLRSKASDSFGYLNTAAAALETTLGNTVPRMLNSTFSDDSCLWTISPWGDGTFYFTNAANGSAWHLLVKQGSQMAMSSNITAPQTGQSFTFNATGTIDDSSYSSVILRGSTTVESSSISISTSTASASPTSSDSKGGLSTAASAAIGASIGGVAVIVLLIVGFLCYRRRRNKTNKGYAKPQSPDTPTKQPLYSEMPASVQHTNEATELPAQHQPAVELFEMDGSSRIPELPEQHKR</sequence>
<feature type="region of interest" description="Disordered" evidence="1">
    <location>
        <begin position="180"/>
        <end position="200"/>
    </location>
</feature>
<feature type="region of interest" description="Disordered" evidence="1">
    <location>
        <begin position="236"/>
        <end position="269"/>
    </location>
</feature>
<dbReference type="SUPFAM" id="SSF50370">
    <property type="entry name" value="Ricin B-like lectins"/>
    <property type="match status" value="1"/>
</dbReference>
<dbReference type="Proteomes" id="UP000256328">
    <property type="component" value="Unassembled WGS sequence"/>
</dbReference>